<reference evidence="1" key="1">
    <citation type="submission" date="2014-01" db="EMBL/GenBank/DDBJ databases">
        <authorList>
            <person name="Brown-Elliot B."/>
            <person name="Wallace R."/>
            <person name="Lenaerts A."/>
            <person name="Ordway D."/>
            <person name="DeGroote M.A."/>
            <person name="Parker T."/>
            <person name="Sizemore C."/>
            <person name="Tallon L.J."/>
            <person name="Sadzewicz L.K."/>
            <person name="Sengamalay N."/>
            <person name="Fraser C.M."/>
            <person name="Hine E."/>
            <person name="Shefchek K.A."/>
            <person name="Das S.P."/>
            <person name="Tettelin H."/>
        </authorList>
    </citation>
    <scope>NUCLEOTIDE SEQUENCE [LARGE SCALE GENOMIC DNA]</scope>
    <source>
        <strain evidence="1">4042</strain>
    </source>
</reference>
<organism evidence="1">
    <name type="scientific">Mycobacterium xenopi 4042</name>
    <dbReference type="NCBI Taxonomy" id="1299334"/>
    <lineage>
        <taxon>Bacteria</taxon>
        <taxon>Bacillati</taxon>
        <taxon>Actinomycetota</taxon>
        <taxon>Actinomycetes</taxon>
        <taxon>Mycobacteriales</taxon>
        <taxon>Mycobacteriaceae</taxon>
        <taxon>Mycobacterium</taxon>
    </lineage>
</organism>
<comment type="caution">
    <text evidence="1">The sequence shown here is derived from an EMBL/GenBank/DDBJ whole genome shotgun (WGS) entry which is preliminary data.</text>
</comment>
<dbReference type="EMBL" id="JAOB01000060">
    <property type="protein sequence ID" value="EUA30576.1"/>
    <property type="molecule type" value="Genomic_DNA"/>
</dbReference>
<dbReference type="InterPro" id="IPR009057">
    <property type="entry name" value="Homeodomain-like_sf"/>
</dbReference>
<evidence type="ECO:0000313" key="1">
    <source>
        <dbReference type="EMBL" id="EUA30576.1"/>
    </source>
</evidence>
<accession>X8AHD1</accession>
<dbReference type="Gene3D" id="1.10.10.60">
    <property type="entry name" value="Homeodomain-like"/>
    <property type="match status" value="1"/>
</dbReference>
<name>X8AHD1_MYCXE</name>
<sequence>MTGASAINGDEGTVRSRLIRAADAEITDHGVNEVRMEAIARRAGSRGLPRSGNSATYPKSLSRLRYCDHSGT</sequence>
<protein>
    <submittedName>
        <fullName evidence="1">Transcriptional regulator, TetR family domain protein</fullName>
    </submittedName>
</protein>
<dbReference type="SUPFAM" id="SSF46689">
    <property type="entry name" value="Homeodomain-like"/>
    <property type="match status" value="1"/>
</dbReference>
<dbReference type="PATRIC" id="fig|1299334.3.peg.6506"/>
<proteinExistence type="predicted"/>
<gene>
    <name evidence="1" type="ORF">I553_4833</name>
</gene>
<dbReference type="AlphaFoldDB" id="X8AHD1"/>